<sequence>MSLNELVFRFIAGGVVIVLISLLGKSKNEFLAGIAVLFPIVTVVGYYFLSFTSEPQILQKQVQFSLLALPAVLGFLLALYFTIHRLPIVYSLIAGILVWSAIAVPAALLGSRFLR</sequence>
<dbReference type="KEGG" id="salq:SYNTR_1646"/>
<keyword evidence="3" id="KW-1185">Reference proteome</keyword>
<dbReference type="Pfam" id="PF06942">
    <property type="entry name" value="GlpM"/>
    <property type="match status" value="1"/>
</dbReference>
<reference evidence="3" key="1">
    <citation type="journal article" date="2019" name="Microbiology">
        <title>Complete Genome Sequence of an Uncultured Bacterium of the Candidate Phylum Bipolaricaulota.</title>
        <authorList>
            <person name="Kadnikov V.V."/>
            <person name="Mardanov A.V."/>
            <person name="Beletsky A.V."/>
            <person name="Frank Y.A."/>
            <person name="Karnachuk O.V."/>
            <person name="Ravin N.V."/>
        </authorList>
    </citation>
    <scope>NUCLEOTIDE SEQUENCE [LARGE SCALE GENOMIC DNA]</scope>
</reference>
<dbReference type="RefSeq" id="WP_197079063.1">
    <property type="nucleotide sequence ID" value="NZ_CP046457.1"/>
</dbReference>
<feature type="transmembrane region" description="Helical" evidence="1">
    <location>
        <begin position="88"/>
        <end position="109"/>
    </location>
</feature>
<feature type="transmembrane region" description="Helical" evidence="1">
    <location>
        <begin position="30"/>
        <end position="49"/>
    </location>
</feature>
<evidence type="ECO:0000313" key="3">
    <source>
        <dbReference type="Proteomes" id="UP000426444"/>
    </source>
</evidence>
<evidence type="ECO:0000256" key="1">
    <source>
        <dbReference type="SAM" id="Phobius"/>
    </source>
</evidence>
<keyword evidence="1" id="KW-0472">Membrane</keyword>
<organism evidence="2 3">
    <name type="scientific">Candidatus Syntrophocurvum alkaliphilum</name>
    <dbReference type="NCBI Taxonomy" id="2293317"/>
    <lineage>
        <taxon>Bacteria</taxon>
        <taxon>Bacillati</taxon>
        <taxon>Bacillota</taxon>
        <taxon>Clostridia</taxon>
        <taxon>Eubacteriales</taxon>
        <taxon>Syntrophomonadaceae</taxon>
        <taxon>Candidatus Syntrophocurvum</taxon>
    </lineage>
</organism>
<dbReference type="Proteomes" id="UP000426444">
    <property type="component" value="Chromosome"/>
</dbReference>
<proteinExistence type="predicted"/>
<evidence type="ECO:0000313" key="2">
    <source>
        <dbReference type="EMBL" id="QGU00240.1"/>
    </source>
</evidence>
<keyword evidence="1" id="KW-1133">Transmembrane helix</keyword>
<protein>
    <recommendedName>
        <fullName evidence="4">DUF3147 family protein</fullName>
    </recommendedName>
</protein>
<gene>
    <name evidence="2" type="ORF">SYNTR_1646</name>
</gene>
<dbReference type="EMBL" id="CP046457">
    <property type="protein sequence ID" value="QGU00240.1"/>
    <property type="molecule type" value="Genomic_DNA"/>
</dbReference>
<accession>A0A6I6DDN3</accession>
<dbReference type="AlphaFoldDB" id="A0A6I6DDN3"/>
<evidence type="ECO:0008006" key="4">
    <source>
        <dbReference type="Google" id="ProtNLM"/>
    </source>
</evidence>
<feature type="transmembrane region" description="Helical" evidence="1">
    <location>
        <begin position="61"/>
        <end position="81"/>
    </location>
</feature>
<name>A0A6I6DDN3_9FIRM</name>
<dbReference type="InterPro" id="IPR009707">
    <property type="entry name" value="GlpM/YdgC"/>
</dbReference>
<feature type="transmembrane region" description="Helical" evidence="1">
    <location>
        <begin position="6"/>
        <end position="23"/>
    </location>
</feature>
<keyword evidence="1" id="KW-0812">Transmembrane</keyword>